<feature type="region of interest" description="Disordered" evidence="1">
    <location>
        <begin position="38"/>
        <end position="84"/>
    </location>
</feature>
<reference evidence="2 3" key="1">
    <citation type="submission" date="2024-04" db="EMBL/GenBank/DDBJ databases">
        <authorList>
            <person name="Fracassetti M."/>
        </authorList>
    </citation>
    <scope>NUCLEOTIDE SEQUENCE [LARGE SCALE GENOMIC DNA]</scope>
</reference>
<evidence type="ECO:0000313" key="3">
    <source>
        <dbReference type="Proteomes" id="UP001497516"/>
    </source>
</evidence>
<keyword evidence="3" id="KW-1185">Reference proteome</keyword>
<accession>A0AAV2E7X6</accession>
<dbReference type="AlphaFoldDB" id="A0AAV2E7X6"/>
<organism evidence="2 3">
    <name type="scientific">Linum trigynum</name>
    <dbReference type="NCBI Taxonomy" id="586398"/>
    <lineage>
        <taxon>Eukaryota</taxon>
        <taxon>Viridiplantae</taxon>
        <taxon>Streptophyta</taxon>
        <taxon>Embryophyta</taxon>
        <taxon>Tracheophyta</taxon>
        <taxon>Spermatophyta</taxon>
        <taxon>Magnoliopsida</taxon>
        <taxon>eudicotyledons</taxon>
        <taxon>Gunneridae</taxon>
        <taxon>Pentapetalae</taxon>
        <taxon>rosids</taxon>
        <taxon>fabids</taxon>
        <taxon>Malpighiales</taxon>
        <taxon>Linaceae</taxon>
        <taxon>Linum</taxon>
    </lineage>
</organism>
<dbReference type="Proteomes" id="UP001497516">
    <property type="component" value="Chromosome 4"/>
</dbReference>
<evidence type="ECO:0000256" key="1">
    <source>
        <dbReference type="SAM" id="MobiDB-lite"/>
    </source>
</evidence>
<gene>
    <name evidence="2" type="ORF">LTRI10_LOCUS23284</name>
</gene>
<protein>
    <submittedName>
        <fullName evidence="2">Uncharacterized protein</fullName>
    </submittedName>
</protein>
<name>A0AAV2E7X6_9ROSI</name>
<evidence type="ECO:0000313" key="2">
    <source>
        <dbReference type="EMBL" id="CAL1381932.1"/>
    </source>
</evidence>
<proteinExistence type="predicted"/>
<feature type="compositionally biased region" description="Basic and acidic residues" evidence="1">
    <location>
        <begin position="72"/>
        <end position="84"/>
    </location>
</feature>
<sequence>MFDPMEEKVIINRDVVIDEKAKWDWTAEAMKNYTFYPFTMDESDDEPNTATPVINPPSHREPTSPEGSSSESPKERPQKYRRLEDLYEETTSIEGDELTLYCHFIDDKPMDAEEAMKDEKWKRAMDEEIGAIEEQYLGAFVTS</sequence>
<dbReference type="EMBL" id="OZ034817">
    <property type="protein sequence ID" value="CAL1381932.1"/>
    <property type="molecule type" value="Genomic_DNA"/>
</dbReference>